<dbReference type="OrthoDB" id="9810066at2"/>
<dbReference type="GO" id="GO:0004719">
    <property type="term" value="F:protein-L-isoaspartate (D-aspartate) O-methyltransferase activity"/>
    <property type="evidence" value="ECO:0007669"/>
    <property type="project" value="UniProtKB-EC"/>
</dbReference>
<dbReference type="GO" id="GO:0005737">
    <property type="term" value="C:cytoplasm"/>
    <property type="evidence" value="ECO:0007669"/>
    <property type="project" value="UniProtKB-SubCell"/>
</dbReference>
<evidence type="ECO:0000256" key="6">
    <source>
        <dbReference type="ARBA" id="ARBA00022603"/>
    </source>
</evidence>
<organism evidence="12 13">
    <name type="scientific">Henriciella barbarensis</name>
    <dbReference type="NCBI Taxonomy" id="86342"/>
    <lineage>
        <taxon>Bacteria</taxon>
        <taxon>Pseudomonadati</taxon>
        <taxon>Pseudomonadota</taxon>
        <taxon>Alphaproteobacteria</taxon>
        <taxon>Hyphomonadales</taxon>
        <taxon>Hyphomonadaceae</taxon>
        <taxon>Henriciella</taxon>
    </lineage>
</organism>
<evidence type="ECO:0000256" key="11">
    <source>
        <dbReference type="ARBA" id="ARBA00031350"/>
    </source>
</evidence>
<keyword evidence="7 12" id="KW-0808">Transferase</keyword>
<evidence type="ECO:0000313" key="12">
    <source>
        <dbReference type="EMBL" id="RIJ22157.1"/>
    </source>
</evidence>
<dbReference type="EC" id="2.1.1.77" evidence="3"/>
<sequence length="217" mass="22973">MEAVSADPFRAARFILQLRQQGIRDDAVLSAMETVDRRDFVDKSLHKLAAEDAVLPLGCGQVLPKPLTIAQLLTALEVTPGGKENVLLVGVGSGYTAALLAKLAGKVWAVDRYRTLVEAARSNLDALGIRNVSLRQADGLAGWREHAPYDRILATGAVTKIPDDVVTQLTAGGKVVAPVAGADGRQTLRAVTKEGARTHSPLAEPFLPLVEGLAEAL</sequence>
<dbReference type="Pfam" id="PF01135">
    <property type="entry name" value="PCMT"/>
    <property type="match status" value="1"/>
</dbReference>
<proteinExistence type="inferred from homology"/>
<comment type="subcellular location">
    <subcellularLocation>
        <location evidence="1">Cytoplasm</location>
    </subcellularLocation>
</comment>
<dbReference type="PROSITE" id="PS01279">
    <property type="entry name" value="PCMT"/>
    <property type="match status" value="1"/>
</dbReference>
<evidence type="ECO:0000256" key="7">
    <source>
        <dbReference type="ARBA" id="ARBA00022679"/>
    </source>
</evidence>
<evidence type="ECO:0000256" key="4">
    <source>
        <dbReference type="ARBA" id="ARBA00013346"/>
    </source>
</evidence>
<comment type="similarity">
    <text evidence="2">Belongs to the methyltransferase superfamily. L-isoaspartyl/D-aspartyl protein methyltransferase family.</text>
</comment>
<dbReference type="SUPFAM" id="SSF53335">
    <property type="entry name" value="S-adenosyl-L-methionine-dependent methyltransferases"/>
    <property type="match status" value="1"/>
</dbReference>
<comment type="caution">
    <text evidence="12">The sequence shown here is derived from an EMBL/GenBank/DDBJ whole genome shotgun (WGS) entry which is preliminary data.</text>
</comment>
<keyword evidence="5" id="KW-0963">Cytoplasm</keyword>
<dbReference type="Proteomes" id="UP000265431">
    <property type="component" value="Unassembled WGS sequence"/>
</dbReference>
<evidence type="ECO:0000313" key="13">
    <source>
        <dbReference type="Proteomes" id="UP000265431"/>
    </source>
</evidence>
<keyword evidence="13" id="KW-1185">Reference proteome</keyword>
<name>A0A399QXB5_9PROT</name>
<evidence type="ECO:0000256" key="3">
    <source>
        <dbReference type="ARBA" id="ARBA00011890"/>
    </source>
</evidence>
<gene>
    <name evidence="12" type="ORF">D1224_11380</name>
</gene>
<evidence type="ECO:0000256" key="1">
    <source>
        <dbReference type="ARBA" id="ARBA00004496"/>
    </source>
</evidence>
<dbReference type="GO" id="GO:0032259">
    <property type="term" value="P:methylation"/>
    <property type="evidence" value="ECO:0007669"/>
    <property type="project" value="UniProtKB-KW"/>
</dbReference>
<accession>A0A399QXB5</accession>
<dbReference type="NCBIfam" id="NF001453">
    <property type="entry name" value="PRK00312.1"/>
    <property type="match status" value="1"/>
</dbReference>
<reference evidence="12 13" key="1">
    <citation type="submission" date="2018-08" db="EMBL/GenBank/DDBJ databases">
        <title>Henriciella mobilis sp. nov., isolated from seawater.</title>
        <authorList>
            <person name="Cheng H."/>
            <person name="Wu Y.-H."/>
            <person name="Xu X.-W."/>
            <person name="Guo L.-L."/>
        </authorList>
    </citation>
    <scope>NUCLEOTIDE SEQUENCE [LARGE SCALE GENOMIC DNA]</scope>
    <source>
        <strain evidence="12 13">CCUG66934</strain>
    </source>
</reference>
<dbReference type="InterPro" id="IPR000682">
    <property type="entry name" value="PCMT"/>
</dbReference>
<dbReference type="InterPro" id="IPR029063">
    <property type="entry name" value="SAM-dependent_MTases_sf"/>
</dbReference>
<keyword evidence="8" id="KW-0949">S-adenosyl-L-methionine</keyword>
<keyword evidence="6 12" id="KW-0489">Methyltransferase</keyword>
<protein>
    <recommendedName>
        <fullName evidence="4">Protein-L-isoaspartate O-methyltransferase</fullName>
        <ecNumber evidence="3">2.1.1.77</ecNumber>
    </recommendedName>
    <alternativeName>
        <fullName evidence="11">L-isoaspartyl protein carboxyl methyltransferase</fullName>
    </alternativeName>
    <alternativeName>
        <fullName evidence="9">Protein L-isoaspartyl methyltransferase</fullName>
    </alternativeName>
    <alternativeName>
        <fullName evidence="10">Protein-beta-aspartate methyltransferase</fullName>
    </alternativeName>
</protein>
<evidence type="ECO:0000256" key="10">
    <source>
        <dbReference type="ARBA" id="ARBA00031323"/>
    </source>
</evidence>
<dbReference type="PANTHER" id="PTHR11579:SF0">
    <property type="entry name" value="PROTEIN-L-ISOASPARTATE(D-ASPARTATE) O-METHYLTRANSFERASE"/>
    <property type="match status" value="1"/>
</dbReference>
<evidence type="ECO:0000256" key="5">
    <source>
        <dbReference type="ARBA" id="ARBA00022490"/>
    </source>
</evidence>
<evidence type="ECO:0000256" key="2">
    <source>
        <dbReference type="ARBA" id="ARBA00005369"/>
    </source>
</evidence>
<evidence type="ECO:0000256" key="9">
    <source>
        <dbReference type="ARBA" id="ARBA00030757"/>
    </source>
</evidence>
<dbReference type="EMBL" id="QWGB01000007">
    <property type="protein sequence ID" value="RIJ22157.1"/>
    <property type="molecule type" value="Genomic_DNA"/>
</dbReference>
<dbReference type="Gene3D" id="3.40.50.150">
    <property type="entry name" value="Vaccinia Virus protein VP39"/>
    <property type="match status" value="1"/>
</dbReference>
<dbReference type="PANTHER" id="PTHR11579">
    <property type="entry name" value="PROTEIN-L-ISOASPARTATE O-METHYLTRANSFERASE"/>
    <property type="match status" value="1"/>
</dbReference>
<evidence type="ECO:0000256" key="8">
    <source>
        <dbReference type="ARBA" id="ARBA00022691"/>
    </source>
</evidence>
<dbReference type="AlphaFoldDB" id="A0A399QXB5"/>
<dbReference type="CDD" id="cd02440">
    <property type="entry name" value="AdoMet_MTases"/>
    <property type="match status" value="1"/>
</dbReference>